<dbReference type="Gene3D" id="2.60.40.790">
    <property type="match status" value="1"/>
</dbReference>
<evidence type="ECO:0000256" key="1">
    <source>
        <dbReference type="PROSITE-ProRule" id="PRU00285"/>
    </source>
</evidence>
<proteinExistence type="inferred from homology"/>
<name>A0ABS7K4D2_9BACI</name>
<dbReference type="PANTHER" id="PTHR11527">
    <property type="entry name" value="HEAT-SHOCK PROTEIN 20 FAMILY MEMBER"/>
    <property type="match status" value="1"/>
</dbReference>
<evidence type="ECO:0000313" key="4">
    <source>
        <dbReference type="EMBL" id="MBY0097117.1"/>
    </source>
</evidence>
<protein>
    <submittedName>
        <fullName evidence="4">Hsp20/alpha crystallin family protein</fullName>
    </submittedName>
</protein>
<evidence type="ECO:0000259" key="3">
    <source>
        <dbReference type="PROSITE" id="PS01031"/>
    </source>
</evidence>
<dbReference type="InterPro" id="IPR002068">
    <property type="entry name" value="A-crystallin/Hsp20_dom"/>
</dbReference>
<dbReference type="SUPFAM" id="SSF49764">
    <property type="entry name" value="HSP20-like chaperones"/>
    <property type="match status" value="1"/>
</dbReference>
<accession>A0ABS7K4D2</accession>
<organism evidence="4 5">
    <name type="scientific">Mesobacillus maritimus</name>
    <dbReference type="NCBI Taxonomy" id="1643336"/>
    <lineage>
        <taxon>Bacteria</taxon>
        <taxon>Bacillati</taxon>
        <taxon>Bacillota</taxon>
        <taxon>Bacilli</taxon>
        <taxon>Bacillales</taxon>
        <taxon>Bacillaceae</taxon>
        <taxon>Mesobacillus</taxon>
    </lineage>
</organism>
<evidence type="ECO:0000256" key="2">
    <source>
        <dbReference type="RuleBase" id="RU003616"/>
    </source>
</evidence>
<sequence length="157" mass="18370">MMEKSDESKLPIKVEPFGDWFKSFNHFFHDPPFRGFLEGIDEFFKQPLFPQKIFNVKVSSQKDKHLVTAELPGIRKEQIRINILGNTITISVKHQDLYTYEDDKNHIYRRGESFQHTSKTITIPYLIDEKRVKASYRDGLLKISIPKVKGKTIAISE</sequence>
<feature type="domain" description="SHSP" evidence="3">
    <location>
        <begin position="47"/>
        <end position="157"/>
    </location>
</feature>
<comment type="similarity">
    <text evidence="1 2">Belongs to the small heat shock protein (HSP20) family.</text>
</comment>
<dbReference type="CDD" id="cd06464">
    <property type="entry name" value="ACD_sHsps-like"/>
    <property type="match status" value="1"/>
</dbReference>
<dbReference type="Proteomes" id="UP000769780">
    <property type="component" value="Unassembled WGS sequence"/>
</dbReference>
<keyword evidence="5" id="KW-1185">Reference proteome</keyword>
<dbReference type="InterPro" id="IPR031107">
    <property type="entry name" value="Small_HSP"/>
</dbReference>
<dbReference type="InterPro" id="IPR008978">
    <property type="entry name" value="HSP20-like_chaperone"/>
</dbReference>
<dbReference type="Pfam" id="PF00011">
    <property type="entry name" value="HSP20"/>
    <property type="match status" value="1"/>
</dbReference>
<dbReference type="RefSeq" id="WP_221873327.1">
    <property type="nucleotide sequence ID" value="NZ_JACWFH010000009.1"/>
</dbReference>
<dbReference type="EMBL" id="JACWFH010000009">
    <property type="protein sequence ID" value="MBY0097117.1"/>
    <property type="molecule type" value="Genomic_DNA"/>
</dbReference>
<dbReference type="PROSITE" id="PS01031">
    <property type="entry name" value="SHSP"/>
    <property type="match status" value="1"/>
</dbReference>
<evidence type="ECO:0000313" key="5">
    <source>
        <dbReference type="Proteomes" id="UP000769780"/>
    </source>
</evidence>
<reference evidence="4 5" key="1">
    <citation type="submission" date="2020-07" db="EMBL/GenBank/DDBJ databases">
        <title>Fungal Genomes of the International Space Station.</title>
        <authorList>
            <person name="Seuylemezian A."/>
            <person name="Singh N.K."/>
            <person name="Wood J."/>
            <person name="Venkateswaran K."/>
        </authorList>
    </citation>
    <scope>NUCLEOTIDE SEQUENCE [LARGE SCALE GENOMIC DNA]</scope>
    <source>
        <strain evidence="4 5">PL-B2</strain>
    </source>
</reference>
<gene>
    <name evidence="4" type="ORF">H0185_09870</name>
</gene>
<comment type="caution">
    <text evidence="4">The sequence shown here is derived from an EMBL/GenBank/DDBJ whole genome shotgun (WGS) entry which is preliminary data.</text>
</comment>